<gene>
    <name evidence="22" type="ORF">IEQ34_016668</name>
</gene>
<keyword evidence="10" id="KW-0648">Protein biosynthesis</keyword>
<dbReference type="GO" id="GO:0005525">
    <property type="term" value="F:GTP binding"/>
    <property type="evidence" value="ECO:0007669"/>
    <property type="project" value="UniProtKB-KW"/>
</dbReference>
<keyword evidence="9" id="KW-0547">Nucleotide-binding</keyword>
<evidence type="ECO:0000313" key="23">
    <source>
        <dbReference type="Proteomes" id="UP000775213"/>
    </source>
</evidence>
<keyword evidence="5" id="KW-0396">Initiation factor</keyword>
<dbReference type="InterPro" id="IPR009000">
    <property type="entry name" value="Transl_B-barrel_sf"/>
</dbReference>
<evidence type="ECO:0000256" key="14">
    <source>
        <dbReference type="ARBA" id="ARBA00023136"/>
    </source>
</evidence>
<comment type="subcellular location">
    <subcellularLocation>
        <location evidence="1">Membrane</location>
        <topology evidence="1">Single-pass type II membrane protein</topology>
    </subcellularLocation>
</comment>
<keyword evidence="13" id="KW-0342">GTP-binding</keyword>
<evidence type="ECO:0000256" key="3">
    <source>
        <dbReference type="ARBA" id="ARBA00007733"/>
    </source>
</evidence>
<sequence length="1218" mass="134872">MEGIWQKDFYFKDVPAFPMDHNVLQNGCIIRMFHASYSPALKMKEQAPGLRVPKKDRRVRRENRTEAPVEAPYVPPKSKLTLKPSSNKTIDIFEGMTIVELAKRTGVSIRHLQEIIVNVGEKVDSEFDPLSIDIAELVSMEVGVNVRRQHSDEGAVLQPRPAVVTVMGHVDHGKTSLLDALRQTSVAAKEAGGITQHLGAFVVEMPSGASITFLDTPGHAAFSAMRARGAAVTDIVVLVVAADDGVMPQTLEAMAHAQVANVPIVVAINKCDKPSADPERVRIQLGTEGLLLEDLGGDVQVVQVSAKTKLGLDKLEEALLLQAEIMDLKARIDGPSQAYVVEARLDRGRGPLATAIVKSGTLVCGQYIVVGSEWGRIRSIRDMLGRATSSGRPAMPVEIEGLKGLPMAGDDVVVVDSEERARMLSNGRKKKLEKDRLLKASEERIETEDTSEETPSTSRVELPMVVKADVQGTVQAVTDALRSLNSAQVFVNVLHVGVGPISQSDVDLAQACGASIVGFNVRSPPSGITLAANQASIKIFMHKVIYHLLEEIGNFIVEKAPGVNDTQIAGEGEVLNIFELKGRSKSKGPDVKIAGCRILDGHFSKSSKWRVLRSGEVVYEGSCLSLKREKNDVDFVEGKGNECGLVLDCDDYKVGDIIQCLEEVKRKPSLINGFSLKIGIAVRKKFLVFFLLEQKDNMAGDVERAYSDDDGEENPPAAEWRRGTGGRRRGAALVLALAVLMLFGFASVFQMSRITTGDGVLHHQHHHRIGGDGGGGLAFNAEMEKLAAIQRSHAPVPAIWRKPYNEGYEQCISRPKDKIRPATSTSNGYLIVHANGGLNQMRIGISDMVAAAKLMDATLVLPHLDHDSFWKDSSDFKDIFDWKHFVNTLREDIEIVESLPHKYAGIKPLIKEPISYSKSPYYRDFAKILRKQKVVVFIKTDSRIANNGLPPSIQRLRCRVNYLALRYTPQIEELGKELVDRLRNGSNHYIALHLRYEKDMLAFTGCSHNLTKEEAEHLQLMRYRVKHWKEKSINGADRRIQGGCPLTPREAALFLKAIGYPSTTNIYIVAGETFGLNSMASLKKEYPNIHTHKSLATEEELRPFKPYHNRLAAIDYIVALNSDVFVYTYDGNMAKTVQGHRRFKGFLKTINPDRRKIVGLIDKLDKGTITWEKFEDQVRRHHARRLGGPYERQAGPTAKLEENFYANPIPGCLCKKLH</sequence>
<dbReference type="CDD" id="cd03692">
    <property type="entry name" value="mtIF2_IVc"/>
    <property type="match status" value="1"/>
</dbReference>
<evidence type="ECO:0000256" key="13">
    <source>
        <dbReference type="ARBA" id="ARBA00023134"/>
    </source>
</evidence>
<keyword evidence="12" id="KW-1133">Transmembrane helix</keyword>
<dbReference type="Pfam" id="PF22042">
    <property type="entry name" value="EF-G_D2"/>
    <property type="match status" value="1"/>
</dbReference>
<evidence type="ECO:0000256" key="7">
    <source>
        <dbReference type="ARBA" id="ARBA00022679"/>
    </source>
</evidence>
<dbReference type="InterPro" id="IPR005225">
    <property type="entry name" value="Small_GTP-bd"/>
</dbReference>
<dbReference type="GO" id="GO:0005737">
    <property type="term" value="C:cytoplasm"/>
    <property type="evidence" value="ECO:0007669"/>
    <property type="project" value="TreeGrafter"/>
</dbReference>
<dbReference type="InterPro" id="IPR053905">
    <property type="entry name" value="EF-G-like_DII"/>
</dbReference>
<dbReference type="FunFam" id="3.40.50.10050:FF:000001">
    <property type="entry name" value="Translation initiation factor IF-2"/>
    <property type="match status" value="1"/>
</dbReference>
<evidence type="ECO:0000256" key="17">
    <source>
        <dbReference type="ARBA" id="ARBA00023277"/>
    </source>
</evidence>
<dbReference type="InterPro" id="IPR036925">
    <property type="entry name" value="TIF_IF2_dom3_sf"/>
</dbReference>
<dbReference type="NCBIfam" id="TIGR00231">
    <property type="entry name" value="small_GTP"/>
    <property type="match status" value="1"/>
</dbReference>
<dbReference type="SUPFAM" id="SSF50447">
    <property type="entry name" value="Translation proteins"/>
    <property type="match status" value="2"/>
</dbReference>
<comment type="caution">
    <text evidence="22">The sequence shown here is derived from an EMBL/GenBank/DDBJ whole genome shotgun (WGS) entry which is preliminary data.</text>
</comment>
<dbReference type="InterPro" id="IPR024709">
    <property type="entry name" value="FucosylTrfase_pln"/>
</dbReference>
<keyword evidence="11" id="KW-0735">Signal-anchor</keyword>
<evidence type="ECO:0000256" key="20">
    <source>
        <dbReference type="SAM" id="MobiDB-lite"/>
    </source>
</evidence>
<evidence type="ECO:0000256" key="10">
    <source>
        <dbReference type="ARBA" id="ARBA00022917"/>
    </source>
</evidence>
<dbReference type="Pfam" id="PF11987">
    <property type="entry name" value="IF-2"/>
    <property type="match status" value="1"/>
</dbReference>
<dbReference type="GO" id="GO:0003924">
    <property type="term" value="F:GTPase activity"/>
    <property type="evidence" value="ECO:0007669"/>
    <property type="project" value="InterPro"/>
</dbReference>
<dbReference type="PANTHER" id="PTHR31741">
    <property type="entry name" value="OS02G0726500 PROTEIN-RELATED"/>
    <property type="match status" value="1"/>
</dbReference>
<feature type="domain" description="Tr-type G" evidence="21">
    <location>
        <begin position="159"/>
        <end position="329"/>
    </location>
</feature>
<dbReference type="GO" id="GO:0003743">
    <property type="term" value="F:translation initiation factor activity"/>
    <property type="evidence" value="ECO:0007669"/>
    <property type="project" value="UniProtKB-KW"/>
</dbReference>
<dbReference type="Gene3D" id="3.40.50.10050">
    <property type="entry name" value="Translation initiation factor IF- 2, domain 3"/>
    <property type="match status" value="1"/>
</dbReference>
<protein>
    <recommendedName>
        <fullName evidence="19">O-fucosyltransferase family protein</fullName>
    </recommendedName>
</protein>
<dbReference type="FunFam" id="3.40.50.11350:FF:000011">
    <property type="entry name" value="O-fucosyltransferase 28"/>
    <property type="match status" value="1"/>
</dbReference>
<keyword evidence="16" id="KW-0294">Fucose metabolism</keyword>
<evidence type="ECO:0000256" key="15">
    <source>
        <dbReference type="ARBA" id="ARBA00023180"/>
    </source>
</evidence>
<reference evidence="22 23" key="1">
    <citation type="journal article" date="2021" name="Hortic Res">
        <title>Chromosome-scale assembly of the Dendrobium chrysotoxum genome enhances the understanding of orchid evolution.</title>
        <authorList>
            <person name="Zhang Y."/>
            <person name="Zhang G.Q."/>
            <person name="Zhang D."/>
            <person name="Liu X.D."/>
            <person name="Xu X.Y."/>
            <person name="Sun W.H."/>
            <person name="Yu X."/>
            <person name="Zhu X."/>
            <person name="Wang Z.W."/>
            <person name="Zhao X."/>
            <person name="Zhong W.Y."/>
            <person name="Chen H."/>
            <person name="Yin W.L."/>
            <person name="Huang T."/>
            <person name="Niu S.C."/>
            <person name="Liu Z.J."/>
        </authorList>
    </citation>
    <scope>NUCLEOTIDE SEQUENCE [LARGE SCALE GENOMIC DNA]</scope>
    <source>
        <strain evidence="22">Lindl</strain>
    </source>
</reference>
<evidence type="ECO:0000256" key="8">
    <source>
        <dbReference type="ARBA" id="ARBA00022692"/>
    </source>
</evidence>
<dbReference type="CDD" id="cd01887">
    <property type="entry name" value="IF2_eIF5B"/>
    <property type="match status" value="1"/>
</dbReference>
<dbReference type="InterPro" id="IPR000795">
    <property type="entry name" value="T_Tr_GTP-bd_dom"/>
</dbReference>
<evidence type="ECO:0000256" key="1">
    <source>
        <dbReference type="ARBA" id="ARBA00004606"/>
    </source>
</evidence>
<dbReference type="Gene3D" id="3.40.50.11350">
    <property type="match status" value="1"/>
</dbReference>
<evidence type="ECO:0000256" key="2">
    <source>
        <dbReference type="ARBA" id="ARBA00004881"/>
    </source>
</evidence>
<keyword evidence="23" id="KW-1185">Reference proteome</keyword>
<dbReference type="Gene3D" id="3.40.50.300">
    <property type="entry name" value="P-loop containing nucleotide triphosphate hydrolases"/>
    <property type="match status" value="1"/>
</dbReference>
<comment type="similarity">
    <text evidence="4">Belongs to the glycosyltransferase GT106 family.</text>
</comment>
<dbReference type="CDD" id="cd11299">
    <property type="entry name" value="O-FucT_plant"/>
    <property type="match status" value="1"/>
</dbReference>
<comment type="pathway">
    <text evidence="2">Glycan metabolism.</text>
</comment>
<keyword evidence="14" id="KW-0472">Membrane</keyword>
<evidence type="ECO:0000256" key="12">
    <source>
        <dbReference type="ARBA" id="ARBA00022989"/>
    </source>
</evidence>
<dbReference type="GO" id="GO:0016757">
    <property type="term" value="F:glycosyltransferase activity"/>
    <property type="evidence" value="ECO:0007669"/>
    <property type="project" value="UniProtKB-KW"/>
</dbReference>
<dbReference type="PROSITE" id="PS51722">
    <property type="entry name" value="G_TR_2"/>
    <property type="match status" value="1"/>
</dbReference>
<dbReference type="Proteomes" id="UP000775213">
    <property type="component" value="Unassembled WGS sequence"/>
</dbReference>
<evidence type="ECO:0000256" key="4">
    <source>
        <dbReference type="ARBA" id="ARBA00007737"/>
    </source>
</evidence>
<dbReference type="NCBIfam" id="TIGR00487">
    <property type="entry name" value="IF-2"/>
    <property type="match status" value="1"/>
</dbReference>
<dbReference type="InterPro" id="IPR044145">
    <property type="entry name" value="IF2_II"/>
</dbReference>
<evidence type="ECO:0000313" key="22">
    <source>
        <dbReference type="EMBL" id="KAH0454744.1"/>
    </source>
</evidence>
<accession>A0AAV7GGD8</accession>
<evidence type="ECO:0000256" key="6">
    <source>
        <dbReference type="ARBA" id="ARBA00022676"/>
    </source>
</evidence>
<evidence type="ECO:0000256" key="19">
    <source>
        <dbReference type="ARBA" id="ARBA00030350"/>
    </source>
</evidence>
<dbReference type="CDD" id="cd03702">
    <property type="entry name" value="IF2_mtIF2_II"/>
    <property type="match status" value="1"/>
</dbReference>
<dbReference type="GO" id="GO:0016020">
    <property type="term" value="C:membrane"/>
    <property type="evidence" value="ECO:0007669"/>
    <property type="project" value="UniProtKB-SubCell"/>
</dbReference>
<feature type="region of interest" description="Disordered" evidence="20">
    <location>
        <begin position="704"/>
        <end position="723"/>
    </location>
</feature>
<keyword evidence="6" id="KW-0328">Glycosyltransferase</keyword>
<dbReference type="GO" id="GO:0006004">
    <property type="term" value="P:fucose metabolic process"/>
    <property type="evidence" value="ECO:0007669"/>
    <property type="project" value="UniProtKB-KW"/>
</dbReference>
<dbReference type="SUPFAM" id="SSF52540">
    <property type="entry name" value="P-loop containing nucleoside triphosphate hydrolases"/>
    <property type="match status" value="1"/>
</dbReference>
<dbReference type="InterPro" id="IPR023115">
    <property type="entry name" value="TIF_IF2_dom3"/>
</dbReference>
<dbReference type="Gene3D" id="2.40.30.10">
    <property type="entry name" value="Translation factors"/>
    <property type="match status" value="2"/>
</dbReference>
<dbReference type="PANTHER" id="PTHR31741:SF4">
    <property type="entry name" value="O-FUCOSYLTRANSFERASE 28"/>
    <property type="match status" value="1"/>
</dbReference>
<dbReference type="FunFam" id="2.40.30.10:FF:000008">
    <property type="entry name" value="Translation initiation factor IF-2"/>
    <property type="match status" value="1"/>
</dbReference>
<evidence type="ECO:0000256" key="11">
    <source>
        <dbReference type="ARBA" id="ARBA00022968"/>
    </source>
</evidence>
<proteinExistence type="inferred from homology"/>
<dbReference type="InterPro" id="IPR027417">
    <property type="entry name" value="P-loop_NTPase"/>
</dbReference>
<evidence type="ECO:0000256" key="16">
    <source>
        <dbReference type="ARBA" id="ARBA00023253"/>
    </source>
</evidence>
<dbReference type="SUPFAM" id="SSF52156">
    <property type="entry name" value="Initiation factor IF2/eIF5b, domain 3"/>
    <property type="match status" value="1"/>
</dbReference>
<dbReference type="EMBL" id="JAGFBR010000015">
    <property type="protein sequence ID" value="KAH0454744.1"/>
    <property type="molecule type" value="Genomic_DNA"/>
</dbReference>
<dbReference type="Pfam" id="PF00009">
    <property type="entry name" value="GTP_EFTU"/>
    <property type="match status" value="1"/>
</dbReference>
<comment type="similarity">
    <text evidence="3">Belongs to the TRAFAC class translation factor GTPase superfamily. Classic translation factor GTPase family. IF-2 subfamily.</text>
</comment>
<keyword evidence="17" id="KW-0119">Carbohydrate metabolism</keyword>
<dbReference type="InterPro" id="IPR019378">
    <property type="entry name" value="GDP-Fuc_O-FucTrfase"/>
</dbReference>
<evidence type="ECO:0000259" key="21">
    <source>
        <dbReference type="PROSITE" id="PS51722"/>
    </source>
</evidence>
<evidence type="ECO:0000256" key="18">
    <source>
        <dbReference type="ARBA" id="ARBA00025162"/>
    </source>
</evidence>
<evidence type="ECO:0000256" key="5">
    <source>
        <dbReference type="ARBA" id="ARBA00022540"/>
    </source>
</evidence>
<keyword evidence="7" id="KW-0808">Transferase</keyword>
<dbReference type="AlphaFoldDB" id="A0AAV7GGD8"/>
<keyword evidence="15" id="KW-0325">Glycoprotein</keyword>
<dbReference type="HAMAP" id="MF_00100_B">
    <property type="entry name" value="IF_2_B"/>
    <property type="match status" value="1"/>
</dbReference>
<dbReference type="FunFam" id="3.40.50.300:FF:000019">
    <property type="entry name" value="Translation initiation factor IF-2"/>
    <property type="match status" value="1"/>
</dbReference>
<dbReference type="InterPro" id="IPR000178">
    <property type="entry name" value="TF_IF2_bacterial-like"/>
</dbReference>
<name>A0AAV7GGD8_DENCH</name>
<comment type="function">
    <text evidence="18">One of the essential components for the initiation of protein synthesis. Protects formylmethionyl-tRNA from spontaneous hydrolysis and promotes its binding to the 30S ribosomal subunits. Also involved in the hydrolysis of GTP during the formation of the 70S ribosomal complex.</text>
</comment>
<keyword evidence="8" id="KW-0812">Transmembrane</keyword>
<dbReference type="Pfam" id="PF10250">
    <property type="entry name" value="O-FucT"/>
    <property type="match status" value="1"/>
</dbReference>
<evidence type="ECO:0000256" key="9">
    <source>
        <dbReference type="ARBA" id="ARBA00022741"/>
    </source>
</evidence>
<organism evidence="22 23">
    <name type="scientific">Dendrobium chrysotoxum</name>
    <name type="common">Orchid</name>
    <dbReference type="NCBI Taxonomy" id="161865"/>
    <lineage>
        <taxon>Eukaryota</taxon>
        <taxon>Viridiplantae</taxon>
        <taxon>Streptophyta</taxon>
        <taxon>Embryophyta</taxon>
        <taxon>Tracheophyta</taxon>
        <taxon>Spermatophyta</taxon>
        <taxon>Magnoliopsida</taxon>
        <taxon>Liliopsida</taxon>
        <taxon>Asparagales</taxon>
        <taxon>Orchidaceae</taxon>
        <taxon>Epidendroideae</taxon>
        <taxon>Malaxideae</taxon>
        <taxon>Dendrobiinae</taxon>
        <taxon>Dendrobium</taxon>
    </lineage>
</organism>